<gene>
    <name evidence="1" type="ORF">TNIN_254801</name>
    <name evidence="2" type="ORF">TNIN_286821</name>
</gene>
<reference evidence="1" key="1">
    <citation type="submission" date="2020-08" db="EMBL/GenBank/DDBJ databases">
        <title>Multicomponent nature underlies the extraordinary mechanical properties of spider dragline silk.</title>
        <authorList>
            <person name="Kono N."/>
            <person name="Nakamura H."/>
            <person name="Mori M."/>
            <person name="Yoshida Y."/>
            <person name="Ohtoshi R."/>
            <person name="Malay A.D."/>
            <person name="Moran D.A.P."/>
            <person name="Tomita M."/>
            <person name="Numata K."/>
            <person name="Arakawa K."/>
        </authorList>
    </citation>
    <scope>NUCLEOTIDE SEQUENCE</scope>
</reference>
<accession>A0A8X6Y9Y8</accession>
<sequence length="109" mass="12709">MWLLHHQHLHSVGPHCAHGDAHFLDPSRGRSCSNHSRGHFTPHHHHETVSVHDAQRLVYRRSQYMVVIVHRFCLLQFIGICTRHQSGQKRTTGAPTQERSEFMFKQFIG</sequence>
<evidence type="ECO:0000313" key="1">
    <source>
        <dbReference type="EMBL" id="GFY65729.1"/>
    </source>
</evidence>
<dbReference type="Proteomes" id="UP000886998">
    <property type="component" value="Unassembled WGS sequence"/>
</dbReference>
<proteinExistence type="predicted"/>
<protein>
    <submittedName>
        <fullName evidence="1">Uncharacterized protein</fullName>
    </submittedName>
</protein>
<dbReference type="EMBL" id="BMAV01015652">
    <property type="protein sequence ID" value="GFY65729.1"/>
    <property type="molecule type" value="Genomic_DNA"/>
</dbReference>
<evidence type="ECO:0000313" key="3">
    <source>
        <dbReference type="Proteomes" id="UP000886998"/>
    </source>
</evidence>
<comment type="caution">
    <text evidence="1">The sequence shown here is derived from an EMBL/GenBank/DDBJ whole genome shotgun (WGS) entry which is preliminary data.</text>
</comment>
<organism evidence="1 3">
    <name type="scientific">Trichonephila inaurata madagascariensis</name>
    <dbReference type="NCBI Taxonomy" id="2747483"/>
    <lineage>
        <taxon>Eukaryota</taxon>
        <taxon>Metazoa</taxon>
        <taxon>Ecdysozoa</taxon>
        <taxon>Arthropoda</taxon>
        <taxon>Chelicerata</taxon>
        <taxon>Arachnida</taxon>
        <taxon>Araneae</taxon>
        <taxon>Araneomorphae</taxon>
        <taxon>Entelegynae</taxon>
        <taxon>Araneoidea</taxon>
        <taxon>Nephilidae</taxon>
        <taxon>Trichonephila</taxon>
        <taxon>Trichonephila inaurata</taxon>
    </lineage>
</organism>
<dbReference type="EMBL" id="BMAV01020104">
    <property type="protein sequence ID" value="GFY73484.1"/>
    <property type="molecule type" value="Genomic_DNA"/>
</dbReference>
<name>A0A8X6Y9Y8_9ARAC</name>
<evidence type="ECO:0000313" key="2">
    <source>
        <dbReference type="EMBL" id="GFY73484.1"/>
    </source>
</evidence>
<dbReference type="AlphaFoldDB" id="A0A8X6Y9Y8"/>
<keyword evidence="3" id="KW-1185">Reference proteome</keyword>